<organism evidence="2 3">
    <name type="scientific">Ralstonia solanacearum (strain Po82)</name>
    <dbReference type="NCBI Taxonomy" id="1031711"/>
    <lineage>
        <taxon>Bacteria</taxon>
        <taxon>Pseudomonadati</taxon>
        <taxon>Pseudomonadota</taxon>
        <taxon>Betaproteobacteria</taxon>
        <taxon>Burkholderiales</taxon>
        <taxon>Burkholderiaceae</taxon>
        <taxon>Ralstonia</taxon>
        <taxon>Ralstonia solanacearum species complex</taxon>
    </lineage>
</organism>
<dbReference type="EMBL" id="CP002819">
    <property type="protein sequence ID" value="AEG68135.1"/>
    <property type="molecule type" value="Genomic_DNA"/>
</dbReference>
<accession>F6FYQ3</accession>
<dbReference type="PATRIC" id="fig|1031711.3.peg.816"/>
<dbReference type="HOGENOM" id="CLU_2772970_0_0_4"/>
<protein>
    <submittedName>
        <fullName evidence="2">Uncharacterized protein</fullName>
    </submittedName>
</protein>
<sequence>MPLVVVVRQRWPGWDDYSPAGARCAVSRTLTAMHSARRAGQSDVSRAGPARRPTHPARATSRRNAASAA</sequence>
<evidence type="ECO:0000313" key="3">
    <source>
        <dbReference type="Proteomes" id="UP000007953"/>
    </source>
</evidence>
<dbReference type="AlphaFoldDB" id="F6FYQ3"/>
<reference evidence="2 3" key="1">
    <citation type="journal article" date="2011" name="J. Bacteriol.">
        <title>Complete genome sequence of the plant pathogen Ralstonia solanacearum strain Po82.</title>
        <authorList>
            <person name="Xu J."/>
            <person name="Zheng H.J."/>
            <person name="Liu L."/>
            <person name="Pan Z.C."/>
            <person name="Prior P."/>
            <person name="Tang B."/>
            <person name="Xu J.S."/>
            <person name="Zhang H."/>
            <person name="Tian Q."/>
            <person name="Zhang L.Q."/>
            <person name="Feng J."/>
        </authorList>
    </citation>
    <scope>NUCLEOTIDE SEQUENCE [LARGE SCALE GENOMIC DNA]</scope>
    <source>
        <strain evidence="2 3">Po82</strain>
    </source>
</reference>
<proteinExistence type="predicted"/>
<gene>
    <name evidence="2" type="ordered locus">RSPO_c00833</name>
</gene>
<dbReference type="Proteomes" id="UP000007953">
    <property type="component" value="Chromosome"/>
</dbReference>
<feature type="compositionally biased region" description="Low complexity" evidence="1">
    <location>
        <begin position="57"/>
        <end position="69"/>
    </location>
</feature>
<evidence type="ECO:0000313" key="2">
    <source>
        <dbReference type="EMBL" id="AEG68135.1"/>
    </source>
</evidence>
<evidence type="ECO:0000256" key="1">
    <source>
        <dbReference type="SAM" id="MobiDB-lite"/>
    </source>
</evidence>
<feature type="region of interest" description="Disordered" evidence="1">
    <location>
        <begin position="35"/>
        <end position="69"/>
    </location>
</feature>
<name>F6FYQ3_RALS8</name>
<dbReference type="KEGG" id="rsn:RSPO_c00833"/>